<organism evidence="1 2">
    <name type="scientific">Catharanthus roseus</name>
    <name type="common">Madagascar periwinkle</name>
    <name type="synonym">Vinca rosea</name>
    <dbReference type="NCBI Taxonomy" id="4058"/>
    <lineage>
        <taxon>Eukaryota</taxon>
        <taxon>Viridiplantae</taxon>
        <taxon>Streptophyta</taxon>
        <taxon>Embryophyta</taxon>
        <taxon>Tracheophyta</taxon>
        <taxon>Spermatophyta</taxon>
        <taxon>Magnoliopsida</taxon>
        <taxon>eudicotyledons</taxon>
        <taxon>Gunneridae</taxon>
        <taxon>Pentapetalae</taxon>
        <taxon>asterids</taxon>
        <taxon>lamiids</taxon>
        <taxon>Gentianales</taxon>
        <taxon>Apocynaceae</taxon>
        <taxon>Rauvolfioideae</taxon>
        <taxon>Vinceae</taxon>
        <taxon>Catharanthinae</taxon>
        <taxon>Catharanthus</taxon>
    </lineage>
</organism>
<evidence type="ECO:0000313" key="2">
    <source>
        <dbReference type="Proteomes" id="UP001060085"/>
    </source>
</evidence>
<sequence>MKYPREVETMKRKQKQSKNDKNRANFKFCARFTFLESRIEDFDSIFQSLTCCLPIAFVCNLTVARLDYLQGYLELKKEEQSRATNWGLIGEID</sequence>
<proteinExistence type="predicted"/>
<comment type="caution">
    <text evidence="1">The sequence shown here is derived from an EMBL/GenBank/DDBJ whole genome shotgun (WGS) entry which is preliminary data.</text>
</comment>
<accession>A0ACB9ZSW8</accession>
<gene>
    <name evidence="1" type="ORF">M9H77_35906</name>
</gene>
<keyword evidence="2" id="KW-1185">Reference proteome</keyword>
<name>A0ACB9ZSW8_CATRO</name>
<protein>
    <submittedName>
        <fullName evidence="1">Uncharacterized protein</fullName>
    </submittedName>
</protein>
<evidence type="ECO:0000313" key="1">
    <source>
        <dbReference type="EMBL" id="KAI5649901.1"/>
    </source>
</evidence>
<dbReference type="EMBL" id="CM044708">
    <property type="protein sequence ID" value="KAI5649901.1"/>
    <property type="molecule type" value="Genomic_DNA"/>
</dbReference>
<dbReference type="Proteomes" id="UP001060085">
    <property type="component" value="Linkage Group LG08"/>
</dbReference>
<reference evidence="2" key="1">
    <citation type="journal article" date="2023" name="Nat. Plants">
        <title>Single-cell RNA sequencing provides a high-resolution roadmap for understanding the multicellular compartmentation of specialized metabolism.</title>
        <authorList>
            <person name="Sun S."/>
            <person name="Shen X."/>
            <person name="Li Y."/>
            <person name="Li Y."/>
            <person name="Wang S."/>
            <person name="Li R."/>
            <person name="Zhang H."/>
            <person name="Shen G."/>
            <person name="Guo B."/>
            <person name="Wei J."/>
            <person name="Xu J."/>
            <person name="St-Pierre B."/>
            <person name="Chen S."/>
            <person name="Sun C."/>
        </authorList>
    </citation>
    <scope>NUCLEOTIDE SEQUENCE [LARGE SCALE GENOMIC DNA]</scope>
</reference>